<dbReference type="PANTHER" id="PTHR10622">
    <property type="entry name" value="HET DOMAIN-CONTAINING PROTEIN"/>
    <property type="match status" value="1"/>
</dbReference>
<sequence length="339" mass="38711">MLSDVIGISPNAIPYYQPRDYSIAERISWAGGRETTREEDMAYCLVGIFDVNIPMLYGEGTKAFRRLQEEIIRTAYDVSIFAWTKDRHGTQPTRYDGADHGSAFAKAPGDFHLKARHLIRHQWNEVSVTDAGIKLTLDLCVARMQQAGGLSYVLPVCTGYWRREHWKRRVPGLGVGLKMISPGRFARQGLRKLVEISDRDEACMVRRIYPNAYILTDISMDLDIRMLMNLSIRGLHCPHFRFPRHCRVVKAWPSVSWNDAESKFMMDVGEPSYGSFLLETQFFMLADDGIAGKFRTGEFMFLLSNFPGSNDDASTFLARYYNTPSSVTENINWCWIAST</sequence>
<evidence type="ECO:0000313" key="3">
    <source>
        <dbReference type="Proteomes" id="UP000613401"/>
    </source>
</evidence>
<dbReference type="InterPro" id="IPR058525">
    <property type="entry name" value="DUF8212"/>
</dbReference>
<reference evidence="2" key="2">
    <citation type="submission" date="2020-03" db="EMBL/GenBank/DDBJ databases">
        <authorList>
            <person name="Fu F.-F."/>
            <person name="Chen J."/>
        </authorList>
    </citation>
    <scope>NUCLEOTIDE SEQUENCE</scope>
    <source>
        <strain evidence="2">Lc1</strain>
    </source>
</reference>
<feature type="domain" description="DUF8212" evidence="1">
    <location>
        <begin position="62"/>
        <end position="93"/>
    </location>
</feature>
<proteinExistence type="predicted"/>
<reference evidence="2" key="1">
    <citation type="journal article" date="2020" name="Phytopathology">
        <title>Genome sequence and comparative analysis of Colletotrichum gloeosporioides isolated from Liriodendron leaves.</title>
        <authorList>
            <person name="Fu F.F."/>
            <person name="Hao Z."/>
            <person name="Wang P."/>
            <person name="Lu Y."/>
            <person name="Xue L.J."/>
            <person name="Wei G."/>
            <person name="Tian Y."/>
            <person name="Baishi H."/>
            <person name="Xu H."/>
            <person name="Shi J."/>
            <person name="Cheng T."/>
            <person name="Wang G."/>
            <person name="Yi Y."/>
            <person name="Chen J."/>
        </authorList>
    </citation>
    <scope>NUCLEOTIDE SEQUENCE</scope>
    <source>
        <strain evidence="2">Lc1</strain>
    </source>
</reference>
<dbReference type="PANTHER" id="PTHR10622:SF12">
    <property type="entry name" value="HET DOMAIN-CONTAINING PROTEIN"/>
    <property type="match status" value="1"/>
</dbReference>
<dbReference type="Proteomes" id="UP000613401">
    <property type="component" value="Unassembled WGS sequence"/>
</dbReference>
<accession>A0A8H4CNM1</accession>
<comment type="caution">
    <text evidence="2">The sequence shown here is derived from an EMBL/GenBank/DDBJ whole genome shotgun (WGS) entry which is preliminary data.</text>
</comment>
<dbReference type="Pfam" id="PF26640">
    <property type="entry name" value="DUF8212"/>
    <property type="match status" value="1"/>
</dbReference>
<name>A0A8H4CNM1_COLGL</name>
<dbReference type="GeneID" id="69015850"/>
<organism evidence="2 3">
    <name type="scientific">Colletotrichum gloeosporioides</name>
    <name type="common">Anthracnose fungus</name>
    <name type="synonym">Glomerella cingulata</name>
    <dbReference type="NCBI Taxonomy" id="474922"/>
    <lineage>
        <taxon>Eukaryota</taxon>
        <taxon>Fungi</taxon>
        <taxon>Dikarya</taxon>
        <taxon>Ascomycota</taxon>
        <taxon>Pezizomycotina</taxon>
        <taxon>Sordariomycetes</taxon>
        <taxon>Hypocreomycetidae</taxon>
        <taxon>Glomerellales</taxon>
        <taxon>Glomerellaceae</taxon>
        <taxon>Colletotrichum</taxon>
        <taxon>Colletotrichum gloeosporioides species complex</taxon>
    </lineage>
</organism>
<keyword evidence="3" id="KW-1185">Reference proteome</keyword>
<dbReference type="AlphaFoldDB" id="A0A8H4CNM1"/>
<gene>
    <name evidence="2" type="ORF">GCG54_00008710</name>
</gene>
<evidence type="ECO:0000259" key="1">
    <source>
        <dbReference type="Pfam" id="PF26640"/>
    </source>
</evidence>
<dbReference type="EMBL" id="WVTB01000030">
    <property type="protein sequence ID" value="KAF3807255.1"/>
    <property type="molecule type" value="Genomic_DNA"/>
</dbReference>
<evidence type="ECO:0000313" key="2">
    <source>
        <dbReference type="EMBL" id="KAF3807255.1"/>
    </source>
</evidence>
<dbReference type="RefSeq" id="XP_045266414.1">
    <property type="nucleotide sequence ID" value="XM_045408671.1"/>
</dbReference>
<protein>
    <recommendedName>
        <fullName evidence="1">DUF8212 domain-containing protein</fullName>
    </recommendedName>
</protein>